<protein>
    <submittedName>
        <fullName evidence="1">Uncharacterized protein</fullName>
    </submittedName>
</protein>
<feature type="non-terminal residue" evidence="1">
    <location>
        <position position="1"/>
    </location>
</feature>
<evidence type="ECO:0000313" key="2">
    <source>
        <dbReference type="Proteomes" id="UP001206925"/>
    </source>
</evidence>
<proteinExistence type="predicted"/>
<organism evidence="1 2">
    <name type="scientific">Ambrosia artemisiifolia</name>
    <name type="common">Common ragweed</name>
    <dbReference type="NCBI Taxonomy" id="4212"/>
    <lineage>
        <taxon>Eukaryota</taxon>
        <taxon>Viridiplantae</taxon>
        <taxon>Streptophyta</taxon>
        <taxon>Embryophyta</taxon>
        <taxon>Tracheophyta</taxon>
        <taxon>Spermatophyta</taxon>
        <taxon>Magnoliopsida</taxon>
        <taxon>eudicotyledons</taxon>
        <taxon>Gunneridae</taxon>
        <taxon>Pentapetalae</taxon>
        <taxon>asterids</taxon>
        <taxon>campanulids</taxon>
        <taxon>Asterales</taxon>
        <taxon>Asteraceae</taxon>
        <taxon>Asteroideae</taxon>
        <taxon>Heliantheae alliance</taxon>
        <taxon>Heliantheae</taxon>
        <taxon>Ambrosia</taxon>
    </lineage>
</organism>
<keyword evidence="2" id="KW-1185">Reference proteome</keyword>
<accession>A0AAD5G3H8</accession>
<dbReference type="Proteomes" id="UP001206925">
    <property type="component" value="Unassembled WGS sequence"/>
</dbReference>
<comment type="caution">
    <text evidence="1">The sequence shown here is derived from an EMBL/GenBank/DDBJ whole genome shotgun (WGS) entry which is preliminary data.</text>
</comment>
<dbReference type="AlphaFoldDB" id="A0AAD5G3H8"/>
<name>A0AAD5G3H8_AMBAR</name>
<dbReference type="EMBL" id="JAMZMK010011726">
    <property type="protein sequence ID" value="KAI7726236.1"/>
    <property type="molecule type" value="Genomic_DNA"/>
</dbReference>
<gene>
    <name evidence="1" type="ORF">M8C21_008580</name>
</gene>
<sequence>MEPDTEICASMLDALNECIQ</sequence>
<reference evidence="1" key="1">
    <citation type="submission" date="2022-06" db="EMBL/GenBank/DDBJ databases">
        <title>Uncovering the hologenomic basis of an extraordinary plant invasion.</title>
        <authorList>
            <person name="Bieker V.C."/>
            <person name="Martin M.D."/>
            <person name="Gilbert T."/>
            <person name="Hodgins K."/>
            <person name="Battlay P."/>
            <person name="Petersen B."/>
            <person name="Wilson J."/>
        </authorList>
    </citation>
    <scope>NUCLEOTIDE SEQUENCE</scope>
    <source>
        <strain evidence="1">AA19_3_7</strain>
        <tissue evidence="1">Leaf</tissue>
    </source>
</reference>
<evidence type="ECO:0000313" key="1">
    <source>
        <dbReference type="EMBL" id="KAI7726236.1"/>
    </source>
</evidence>